<organism evidence="2 3">
    <name type="scientific">Sphingomonas montanisoli</name>
    <dbReference type="NCBI Taxonomy" id="2606412"/>
    <lineage>
        <taxon>Bacteria</taxon>
        <taxon>Pseudomonadati</taxon>
        <taxon>Pseudomonadota</taxon>
        <taxon>Alphaproteobacteria</taxon>
        <taxon>Sphingomonadales</taxon>
        <taxon>Sphingomonadaceae</taxon>
        <taxon>Sphingomonas</taxon>
    </lineage>
</organism>
<gene>
    <name evidence="2" type="ORF">FYJ91_12965</name>
</gene>
<sequence>MGSRDVSDLPPGFVLEPRSKTRDDPTRRMFAGVVKRPVGPITIPPGEVPHDGDTFPTDGRNARLFGVDAFELGQPGMIGGQSVDLGARGQRFLQGALSDGGTAMPTGALTYGRPVATLDVGGQDYGRSILDQGLAVATPNYLKADPSRLLSYMEAERGARLNRRGAFAGQFQMPSDYRHKLPWAPAEEATDGKGVAFFKDEATPFQGLRPEIAKGYADLFASPTSTADDLVAYAKVNGFQISADDARKRVEARNRGAKATPDILYNQAPRVLTDAGDGVIGAVARGAGDPVNLLDEVGGVIDTLGGTRGRENIWSSDRRFGDILYNNIDQNRSVLAFDDDRHPYARFGGQLASGLAIPGGAVEGLGLNVARLALRSGASRFAATAAARSAVRNRLLATGAIEGGVAGFGSAEGGPLDRVPSTIGGAAIGAGAGLTLGVTAPYVLARLRGARQTFRRPPGIRNITPRAPDPDLPPGFQTEGHPPIRSSTSVADSAGAHDLTPDGAAFVNSRRAAMASDVPPGFTIEGPAVPSDAPDLPPGFEWERPVTGKVRPIGEPSSAEDMANLARTVDPRDVMPLPANAIESLDEAERALPGTIQNIQSPDERDTLPRFTLPDGRTRRQPLDLVGWLRTRGGVKDDGGNLRAMGIDNSPRRDLDFAKDEGFLGRLVNPDGMQLDEAAARAAEAGFFPDHPDGPSVNDLLDAIDNTHRGTRRTWRPDDLETLDTYNATRDQRMAVEQAEAEGRPLAQDIGQPVTMADLDANSAPATAYEDLPAIGARAGNIALDKLESSEDIRRALQSVEAKVGGFDAARRGKISHAETAALARDIGMTADDLLKRRQGQALNAEQALAARAILAKSGDELLRLADKVETGGPEAMAAFREGWLKHVAIQEQVSGATAEAGRALSQFRMTAKAKDARGRVLKALVDEAGGEDRLTDVARRILDLRDPAKVNRFLRDAAKPRLRDKLTELYMNSLLSGPQTHAVNVLSNTLTALGQIPEHGVAAAIGRVRSILPNADADRVLGSEVGARAVGLLQGFKEGLGQAARTLRTGEPSDFMSKVEAQSMEAISGLKGKVIRTPTRALSAEDELFKAMARRMELWGLATRKANTEGLKGDALKRRVADLASNPDDKMLEEAFDYGRYLTFQRPLGPIGQSISRMTTDQPLLKLVVPFVRTPTNILKFALERSPGAPLIKEWRADIAAGGARRDLAIAKTMIGTSASLMAFELAGSGTITGGGPADESAERLMRADGWQPYSIRVGDRYYSYSRLDPYSTTLGIAADVVDLQSHMTDDQREKVLALMFASVAQNLSSKTWLSGVADLTKMVDDPGRYAGSWLQRTAGGIAVPALVAQTARSIDPYQREARSILDTIRARIPGLSQGVEPRRDVWGQPVRNSGGLGPDMVSPIWTSTARKDLINGAMLGADAHVGQPRDEVYGRKLSPSEYGVYREQVGLDARGQLGPLLGTPGWTGLPAYSRQEAIEDALARSRRATRERIFGKPPKSKGVTLKGALPPLPDGFMLAPQRSRVP</sequence>
<dbReference type="Gene3D" id="2.40.50.90">
    <property type="match status" value="1"/>
</dbReference>
<dbReference type="SUPFAM" id="SSF50199">
    <property type="entry name" value="Staphylococcal nuclease"/>
    <property type="match status" value="1"/>
</dbReference>
<dbReference type="EMBL" id="VTOU01000003">
    <property type="protein sequence ID" value="TZG25885.1"/>
    <property type="molecule type" value="Genomic_DNA"/>
</dbReference>
<keyword evidence="3" id="KW-1185">Reference proteome</keyword>
<feature type="region of interest" description="Disordered" evidence="1">
    <location>
        <begin position="1"/>
        <end position="24"/>
    </location>
</feature>
<evidence type="ECO:0000313" key="3">
    <source>
        <dbReference type="Proteomes" id="UP000322077"/>
    </source>
</evidence>
<protein>
    <recommendedName>
        <fullName evidence="4">TNase-like domain-containing protein</fullName>
    </recommendedName>
</protein>
<dbReference type="InterPro" id="IPR035437">
    <property type="entry name" value="SNase_OB-fold_sf"/>
</dbReference>
<evidence type="ECO:0000256" key="1">
    <source>
        <dbReference type="SAM" id="MobiDB-lite"/>
    </source>
</evidence>
<accession>A0A5D9C781</accession>
<feature type="region of interest" description="Disordered" evidence="1">
    <location>
        <begin position="456"/>
        <end position="497"/>
    </location>
</feature>
<evidence type="ECO:0008006" key="4">
    <source>
        <dbReference type="Google" id="ProtNLM"/>
    </source>
</evidence>
<comment type="caution">
    <text evidence="2">The sequence shown here is derived from an EMBL/GenBank/DDBJ whole genome shotgun (WGS) entry which is preliminary data.</text>
</comment>
<reference evidence="2 3" key="1">
    <citation type="submission" date="2019-08" db="EMBL/GenBank/DDBJ databases">
        <authorList>
            <person name="Wang G."/>
            <person name="Xu Z."/>
        </authorList>
    </citation>
    <scope>NUCLEOTIDE SEQUENCE [LARGE SCALE GENOMIC DNA]</scope>
    <source>
        <strain evidence="2 3">ZX</strain>
    </source>
</reference>
<name>A0A5D9C781_9SPHN</name>
<evidence type="ECO:0000313" key="2">
    <source>
        <dbReference type="EMBL" id="TZG25885.1"/>
    </source>
</evidence>
<dbReference type="Proteomes" id="UP000322077">
    <property type="component" value="Unassembled WGS sequence"/>
</dbReference>
<proteinExistence type="predicted"/>